<evidence type="ECO:0000313" key="1">
    <source>
        <dbReference type="EMBL" id="OMH85127.1"/>
    </source>
</evidence>
<comment type="caution">
    <text evidence="1">The sequence shown here is derived from an EMBL/GenBank/DDBJ whole genome shotgun (WGS) entry which is preliminary data.</text>
</comment>
<reference evidence="2" key="1">
    <citation type="submission" date="2017-01" db="EMBL/GenBank/DDBJ databases">
        <authorList>
            <person name="Wang Y."/>
            <person name="White M."/>
            <person name="Kvist S."/>
            <person name="Moncalvo J.-M."/>
        </authorList>
    </citation>
    <scope>NUCLEOTIDE SEQUENCE [LARGE SCALE GENOMIC DNA]</scope>
    <source>
        <strain evidence="2">COL-18-3</strain>
    </source>
</reference>
<dbReference type="OrthoDB" id="2202496at2759"/>
<dbReference type="AlphaFoldDB" id="A0A1R1PVY3"/>
<dbReference type="Proteomes" id="UP000188320">
    <property type="component" value="Unassembled WGS sequence"/>
</dbReference>
<organism evidence="1 2">
    <name type="scientific">Zancudomyces culisetae</name>
    <name type="common">Gut fungus</name>
    <name type="synonym">Smittium culisetae</name>
    <dbReference type="NCBI Taxonomy" id="1213189"/>
    <lineage>
        <taxon>Eukaryota</taxon>
        <taxon>Fungi</taxon>
        <taxon>Fungi incertae sedis</taxon>
        <taxon>Zoopagomycota</taxon>
        <taxon>Kickxellomycotina</taxon>
        <taxon>Harpellomycetes</taxon>
        <taxon>Harpellales</taxon>
        <taxon>Legeriomycetaceae</taxon>
        <taxon>Zancudomyces</taxon>
    </lineage>
</organism>
<dbReference type="EMBL" id="LSSK01000110">
    <property type="protein sequence ID" value="OMH85127.1"/>
    <property type="molecule type" value="Genomic_DNA"/>
</dbReference>
<accession>A0A1R1PVY3</accession>
<evidence type="ECO:0000313" key="2">
    <source>
        <dbReference type="Proteomes" id="UP000188320"/>
    </source>
</evidence>
<keyword evidence="2" id="KW-1185">Reference proteome</keyword>
<sequence>MDSQKLKGFECGCIETRERPGTENVENRSDISRDWCNETQKHFNEMYGKGGCSPRAHSKYSKVVHSDFCECRGTGVGCACYSDCICGSGDDQRGGVLAWISQGGQITPHQGNNWPNTFEQFVLFKGYTPTQLYGYQCE</sequence>
<gene>
    <name evidence="1" type="ORF">AX774_g1347</name>
</gene>
<protein>
    <submittedName>
        <fullName evidence="1">Uncharacterized protein</fullName>
    </submittedName>
</protein>
<name>A0A1R1PVY3_ZANCU</name>
<proteinExistence type="predicted"/>